<evidence type="ECO:0000313" key="1">
    <source>
        <dbReference type="EMBL" id="CAD8212098.1"/>
    </source>
</evidence>
<gene>
    <name evidence="1" type="ORF">POCTA_138.1.T1560114</name>
</gene>
<comment type="caution">
    <text evidence="1">The sequence shown here is derived from an EMBL/GenBank/DDBJ whole genome shotgun (WGS) entry which is preliminary data.</text>
</comment>
<sequence>MNTRLYCVSKRIKEIKTYTVDLVENQEIQVKYQKLPFEELFQIKIDFQSFQSSFNKTKKIHRLIRRCLEVITTDNFVLSSLTGKILKQKFNSQNSYNLKRSTSLLEQSIKQDAYLEGSLRLEQDISTFFLILFQDQEC</sequence>
<dbReference type="EMBL" id="CAJJDP010000158">
    <property type="protein sequence ID" value="CAD8212098.1"/>
    <property type="molecule type" value="Genomic_DNA"/>
</dbReference>
<accession>A0A8S1YFM2</accession>
<name>A0A8S1YFM2_PAROT</name>
<proteinExistence type="predicted"/>
<keyword evidence="2" id="KW-1185">Reference proteome</keyword>
<dbReference type="Proteomes" id="UP000683925">
    <property type="component" value="Unassembled WGS sequence"/>
</dbReference>
<dbReference type="AlphaFoldDB" id="A0A8S1YFM2"/>
<protein>
    <submittedName>
        <fullName evidence="1">Uncharacterized protein</fullName>
    </submittedName>
</protein>
<reference evidence="1" key="1">
    <citation type="submission" date="2021-01" db="EMBL/GenBank/DDBJ databases">
        <authorList>
            <consortium name="Genoscope - CEA"/>
            <person name="William W."/>
        </authorList>
    </citation>
    <scope>NUCLEOTIDE SEQUENCE</scope>
</reference>
<organism evidence="1 2">
    <name type="scientific">Paramecium octaurelia</name>
    <dbReference type="NCBI Taxonomy" id="43137"/>
    <lineage>
        <taxon>Eukaryota</taxon>
        <taxon>Sar</taxon>
        <taxon>Alveolata</taxon>
        <taxon>Ciliophora</taxon>
        <taxon>Intramacronucleata</taxon>
        <taxon>Oligohymenophorea</taxon>
        <taxon>Peniculida</taxon>
        <taxon>Parameciidae</taxon>
        <taxon>Paramecium</taxon>
    </lineage>
</organism>
<evidence type="ECO:0000313" key="2">
    <source>
        <dbReference type="Proteomes" id="UP000683925"/>
    </source>
</evidence>